<sequence>MSSTCPSSNSRLLLLLLIRTMKRPPPHMVQGTPEYKVDSIINHCYHFGKLQYLVLWEEYSVEESSYEPLSNLGN</sequence>
<proteinExistence type="predicted"/>
<evidence type="ECO:0000313" key="2">
    <source>
        <dbReference type="Proteomes" id="UP001165960"/>
    </source>
</evidence>
<protein>
    <submittedName>
        <fullName evidence="1">Uncharacterized protein</fullName>
    </submittedName>
</protein>
<keyword evidence="2" id="KW-1185">Reference proteome</keyword>
<accession>A0ACC2U6V4</accession>
<comment type="caution">
    <text evidence="1">The sequence shown here is derived from an EMBL/GenBank/DDBJ whole genome shotgun (WGS) entry which is preliminary data.</text>
</comment>
<gene>
    <name evidence="1" type="ORF">DSO57_1001830</name>
</gene>
<organism evidence="1 2">
    <name type="scientific">Entomophthora muscae</name>
    <dbReference type="NCBI Taxonomy" id="34485"/>
    <lineage>
        <taxon>Eukaryota</taxon>
        <taxon>Fungi</taxon>
        <taxon>Fungi incertae sedis</taxon>
        <taxon>Zoopagomycota</taxon>
        <taxon>Entomophthoromycotina</taxon>
        <taxon>Entomophthoromycetes</taxon>
        <taxon>Entomophthorales</taxon>
        <taxon>Entomophthoraceae</taxon>
        <taxon>Entomophthora</taxon>
    </lineage>
</organism>
<evidence type="ECO:0000313" key="1">
    <source>
        <dbReference type="EMBL" id="KAJ9082764.1"/>
    </source>
</evidence>
<reference evidence="1" key="1">
    <citation type="submission" date="2022-04" db="EMBL/GenBank/DDBJ databases">
        <title>Genome of the entomopathogenic fungus Entomophthora muscae.</title>
        <authorList>
            <person name="Elya C."/>
            <person name="Lovett B.R."/>
            <person name="Lee E."/>
            <person name="Macias A.M."/>
            <person name="Hajek A.E."/>
            <person name="De Bivort B.L."/>
            <person name="Kasson M.T."/>
            <person name="De Fine Licht H.H."/>
            <person name="Stajich J.E."/>
        </authorList>
    </citation>
    <scope>NUCLEOTIDE SEQUENCE</scope>
    <source>
        <strain evidence="1">Berkeley</strain>
    </source>
</reference>
<name>A0ACC2U6V4_9FUNG</name>
<dbReference type="EMBL" id="QTSX02001424">
    <property type="protein sequence ID" value="KAJ9082764.1"/>
    <property type="molecule type" value="Genomic_DNA"/>
</dbReference>
<dbReference type="Proteomes" id="UP001165960">
    <property type="component" value="Unassembled WGS sequence"/>
</dbReference>